<organism evidence="1 2">
    <name type="scientific">Scytalidium lignicola</name>
    <name type="common">Hyphomycete</name>
    <dbReference type="NCBI Taxonomy" id="5539"/>
    <lineage>
        <taxon>Eukaryota</taxon>
        <taxon>Fungi</taxon>
        <taxon>Dikarya</taxon>
        <taxon>Ascomycota</taxon>
        <taxon>Pezizomycotina</taxon>
        <taxon>Leotiomycetes</taxon>
        <taxon>Leotiomycetes incertae sedis</taxon>
        <taxon>Scytalidium</taxon>
    </lineage>
</organism>
<sequence length="218" mass="23842">MHFTPQDLVHYLLAAAGAIPLDESGIYLVSEEDSDLIEKFWTGTEITDQVFIASDVRENTPAVYLLNENERCLFCIDTNNVLQCYSFNAEEDEWVEVSLQGNGEITVHPSSRLSGCFAPGGQIVFFQDASDTALPGAGLESDRITNFMAIPNEDLTFEICALTTAGKLIRLDKNGTRTELGSVSQGRFFAVSSEECVIETMAMIKKGVKAAAGIKIKK</sequence>
<accession>A0A3E2HD71</accession>
<evidence type="ECO:0000313" key="2">
    <source>
        <dbReference type="Proteomes" id="UP000258309"/>
    </source>
</evidence>
<reference evidence="1 2" key="1">
    <citation type="submission" date="2018-05" db="EMBL/GenBank/DDBJ databases">
        <title>Draft genome sequence of Scytalidium lignicola DSM 105466, a ubiquitous saprotrophic fungus.</title>
        <authorList>
            <person name="Buettner E."/>
            <person name="Gebauer A.M."/>
            <person name="Hofrichter M."/>
            <person name="Liers C."/>
            <person name="Kellner H."/>
        </authorList>
    </citation>
    <scope>NUCLEOTIDE SEQUENCE [LARGE SCALE GENOMIC DNA]</scope>
    <source>
        <strain evidence="1 2">DSM 105466</strain>
    </source>
</reference>
<name>A0A3E2HD71_SCYLI</name>
<dbReference type="Gene3D" id="2.120.10.70">
    <property type="entry name" value="Fucose-specific lectin"/>
    <property type="match status" value="1"/>
</dbReference>
<protein>
    <submittedName>
        <fullName evidence="1">Uncharacterized protein</fullName>
    </submittedName>
</protein>
<evidence type="ECO:0000313" key="1">
    <source>
        <dbReference type="EMBL" id="RFU31366.1"/>
    </source>
</evidence>
<gene>
    <name evidence="1" type="ORF">B7463_g4984</name>
</gene>
<keyword evidence="2" id="KW-1185">Reference proteome</keyword>
<dbReference type="AlphaFoldDB" id="A0A3E2HD71"/>
<comment type="caution">
    <text evidence="1">The sequence shown here is derived from an EMBL/GenBank/DDBJ whole genome shotgun (WGS) entry which is preliminary data.</text>
</comment>
<dbReference type="SUPFAM" id="SSF89372">
    <property type="entry name" value="Fucose-specific lectin"/>
    <property type="match status" value="1"/>
</dbReference>
<proteinExistence type="predicted"/>
<dbReference type="Proteomes" id="UP000258309">
    <property type="component" value="Unassembled WGS sequence"/>
</dbReference>
<dbReference type="OrthoDB" id="5367135at2759"/>
<dbReference type="EMBL" id="NCSJ02000077">
    <property type="protein sequence ID" value="RFU31366.1"/>
    <property type="molecule type" value="Genomic_DNA"/>
</dbReference>
<feature type="non-terminal residue" evidence="1">
    <location>
        <position position="1"/>
    </location>
</feature>
<feature type="non-terminal residue" evidence="1">
    <location>
        <position position="218"/>
    </location>
</feature>